<gene>
    <name evidence="1" type="ORF">AG1IA_07211</name>
</gene>
<evidence type="ECO:0000313" key="2">
    <source>
        <dbReference type="Proteomes" id="UP000011668"/>
    </source>
</evidence>
<reference evidence="1 2" key="1">
    <citation type="journal article" date="2013" name="Nat. Commun.">
        <title>The evolution and pathogenic mechanisms of the rice sheath blight pathogen.</title>
        <authorList>
            <person name="Zheng A."/>
            <person name="Lin R."/>
            <person name="Xu L."/>
            <person name="Qin P."/>
            <person name="Tang C."/>
            <person name="Ai P."/>
            <person name="Zhang D."/>
            <person name="Liu Y."/>
            <person name="Sun Z."/>
            <person name="Feng H."/>
            <person name="Wang Y."/>
            <person name="Chen Y."/>
            <person name="Liang X."/>
            <person name="Fu R."/>
            <person name="Li Q."/>
            <person name="Zhang J."/>
            <person name="Yu X."/>
            <person name="Xie Z."/>
            <person name="Ding L."/>
            <person name="Guan P."/>
            <person name="Tang J."/>
            <person name="Liang Y."/>
            <person name="Wang S."/>
            <person name="Deng Q."/>
            <person name="Li S."/>
            <person name="Zhu J."/>
            <person name="Wang L."/>
            <person name="Liu H."/>
            <person name="Li P."/>
        </authorList>
    </citation>
    <scope>NUCLEOTIDE SEQUENCE [LARGE SCALE GENOMIC DNA]</scope>
    <source>
        <strain evidence="2">AG-1 IA</strain>
    </source>
</reference>
<proteinExistence type="predicted"/>
<dbReference type="EMBL" id="AFRT01002053">
    <property type="protein sequence ID" value="ELU38775.1"/>
    <property type="molecule type" value="Genomic_DNA"/>
</dbReference>
<evidence type="ECO:0000313" key="1">
    <source>
        <dbReference type="EMBL" id="ELU38775.1"/>
    </source>
</evidence>
<dbReference type="AlphaFoldDB" id="L8WLI5"/>
<protein>
    <recommendedName>
        <fullName evidence="3">Ubiquitin domain-containing protein</fullName>
    </recommendedName>
</protein>
<keyword evidence="2" id="KW-1185">Reference proteome</keyword>
<name>L8WLI5_THACA</name>
<evidence type="ECO:0008006" key="3">
    <source>
        <dbReference type="Google" id="ProtNLM"/>
    </source>
</evidence>
<dbReference type="OrthoDB" id="428577at2759"/>
<dbReference type="Proteomes" id="UP000011668">
    <property type="component" value="Unassembled WGS sequence"/>
</dbReference>
<dbReference type="HOGENOM" id="CLU_1107734_0_0_1"/>
<comment type="caution">
    <text evidence="1">The sequence shown here is derived from an EMBL/GenBank/DDBJ whole genome shotgun (WGS) entry which is preliminary data.</text>
</comment>
<organism evidence="1 2">
    <name type="scientific">Thanatephorus cucumeris (strain AG1-IA)</name>
    <name type="common">Rice sheath blight fungus</name>
    <name type="synonym">Rhizoctonia solani</name>
    <dbReference type="NCBI Taxonomy" id="983506"/>
    <lineage>
        <taxon>Eukaryota</taxon>
        <taxon>Fungi</taxon>
        <taxon>Dikarya</taxon>
        <taxon>Basidiomycota</taxon>
        <taxon>Agaricomycotina</taxon>
        <taxon>Agaricomycetes</taxon>
        <taxon>Cantharellales</taxon>
        <taxon>Ceratobasidiaceae</taxon>
        <taxon>Rhizoctonia</taxon>
        <taxon>Rhizoctonia solani AG-1</taxon>
    </lineage>
</organism>
<sequence>MVLAAPFNVRIIRSTAGPLYVPVTSQTTILEIKRKVFEDGAIPPNNQREKTWAMMTQRSKAMASPLKPRGFLPARQCNLTTWRDAGMCASRLEFEKKFTCNFVGGAPSTRVNESEYGSRLSCKGVRTVDMQGYPRMCLLIFREFVTIALQAFGNDSGDDRRPYRVWSIFHHLPPNPTGRTASLLVSISSARYFVIDIGCSPIQWLDLSLGERPNKIPFLAEKHVEVSCPKRSNNSQPMPGAYGFYESVRWG</sequence>
<accession>L8WLI5</accession>